<organism evidence="2">
    <name type="scientific">Solanum chacoense</name>
    <name type="common">Chaco potato</name>
    <dbReference type="NCBI Taxonomy" id="4108"/>
    <lineage>
        <taxon>Eukaryota</taxon>
        <taxon>Viridiplantae</taxon>
        <taxon>Streptophyta</taxon>
        <taxon>Embryophyta</taxon>
        <taxon>Tracheophyta</taxon>
        <taxon>Spermatophyta</taxon>
        <taxon>Magnoliopsida</taxon>
        <taxon>eudicotyledons</taxon>
        <taxon>Gunneridae</taxon>
        <taxon>Pentapetalae</taxon>
        <taxon>asterids</taxon>
        <taxon>lamiids</taxon>
        <taxon>Solanales</taxon>
        <taxon>Solanaceae</taxon>
        <taxon>Solanoideae</taxon>
        <taxon>Solaneae</taxon>
        <taxon>Solanum</taxon>
    </lineage>
</organism>
<sequence length="71" mass="8172">MTFNMVHLLPMIILELLVVFSTPLFLNPIDINLILRLPCNDPPPGHFCVLPSVYHLERSCSNLKSFMTCWD</sequence>
<keyword evidence="1" id="KW-0812">Transmembrane</keyword>
<accession>A0A0V0I637</accession>
<dbReference type="AlphaFoldDB" id="A0A0V0I637"/>
<name>A0A0V0I637_SOLCH</name>
<keyword evidence="1" id="KW-1133">Transmembrane helix</keyword>
<evidence type="ECO:0000313" key="2">
    <source>
        <dbReference type="EMBL" id="JAP28020.1"/>
    </source>
</evidence>
<keyword evidence="1" id="KW-0472">Membrane</keyword>
<proteinExistence type="predicted"/>
<evidence type="ECO:0000256" key="1">
    <source>
        <dbReference type="SAM" id="Phobius"/>
    </source>
</evidence>
<feature type="transmembrane region" description="Helical" evidence="1">
    <location>
        <begin position="6"/>
        <end position="26"/>
    </location>
</feature>
<dbReference type="EMBL" id="GEDG01010556">
    <property type="protein sequence ID" value="JAP28020.1"/>
    <property type="molecule type" value="Transcribed_RNA"/>
</dbReference>
<protein>
    <submittedName>
        <fullName evidence="2">Putative ovule protein</fullName>
    </submittedName>
</protein>
<reference evidence="2" key="1">
    <citation type="submission" date="2015-12" db="EMBL/GenBank/DDBJ databases">
        <title>Gene expression during late stages of embryo sac development: a critical building block for successful pollen-pistil interactions.</title>
        <authorList>
            <person name="Liu Y."/>
            <person name="Joly V."/>
            <person name="Sabar M."/>
            <person name="Matton D.P."/>
        </authorList>
    </citation>
    <scope>NUCLEOTIDE SEQUENCE</scope>
</reference>